<sequence>MEALIEQYLGNPAVLALLLFLAPFVLEEAAILTGAALAASGEMSAALALAAISTGMIVSDWTLYAIGALAGRSRRIRGWIDAATLLRGRQLLDRGAWPAGLLARLIPWLLFPIFVASGFLGVGFRRFALINGLIAAVYILVLFFGVFGLNLVLFDWLGNWAWAVMALLLIVVVAAGRWAARRYLAKDAASG</sequence>
<feature type="transmembrane region" description="Helical" evidence="1">
    <location>
        <begin position="45"/>
        <end position="66"/>
    </location>
</feature>
<dbReference type="STRING" id="336292.SAMN05660710_02373"/>
<feature type="transmembrane region" description="Helical" evidence="1">
    <location>
        <begin position="101"/>
        <end position="122"/>
    </location>
</feature>
<organism evidence="2 3">
    <name type="scientific">Paracoccus tibetensis</name>
    <dbReference type="NCBI Taxonomy" id="336292"/>
    <lineage>
        <taxon>Bacteria</taxon>
        <taxon>Pseudomonadati</taxon>
        <taxon>Pseudomonadota</taxon>
        <taxon>Alphaproteobacteria</taxon>
        <taxon>Rhodobacterales</taxon>
        <taxon>Paracoccaceae</taxon>
        <taxon>Paracoccus</taxon>
    </lineage>
</organism>
<keyword evidence="1" id="KW-0812">Transmembrane</keyword>
<accession>A0A1G5HZS2</accession>
<proteinExistence type="inferred from homology"/>
<feature type="transmembrane region" description="Helical" evidence="1">
    <location>
        <begin position="12"/>
        <end position="38"/>
    </location>
</feature>
<dbReference type="GO" id="GO:0005886">
    <property type="term" value="C:plasma membrane"/>
    <property type="evidence" value="ECO:0007669"/>
    <property type="project" value="UniProtKB-SubCell"/>
</dbReference>
<reference evidence="2 3" key="1">
    <citation type="submission" date="2016-10" db="EMBL/GenBank/DDBJ databases">
        <authorList>
            <person name="de Groot N.N."/>
        </authorList>
    </citation>
    <scope>NUCLEOTIDE SEQUENCE [LARGE SCALE GENOMIC DNA]</scope>
    <source>
        <strain evidence="2 3">CGMCC 1.8925</strain>
    </source>
</reference>
<gene>
    <name evidence="2" type="ORF">SAMN05660710_02373</name>
</gene>
<dbReference type="InterPro" id="IPR032818">
    <property type="entry name" value="DedA-like"/>
</dbReference>
<keyword evidence="3" id="KW-1185">Reference proteome</keyword>
<dbReference type="PANTHER" id="PTHR30353">
    <property type="entry name" value="INNER MEMBRANE PROTEIN DEDA-RELATED"/>
    <property type="match status" value="1"/>
</dbReference>
<dbReference type="EMBL" id="FMVT01000007">
    <property type="protein sequence ID" value="SCY68558.1"/>
    <property type="molecule type" value="Genomic_DNA"/>
</dbReference>
<evidence type="ECO:0000256" key="1">
    <source>
        <dbReference type="RuleBase" id="RU367016"/>
    </source>
</evidence>
<name>A0A1G5HZS2_9RHOB</name>
<feature type="transmembrane region" description="Helical" evidence="1">
    <location>
        <begin position="129"/>
        <end position="154"/>
    </location>
</feature>
<feature type="transmembrane region" description="Helical" evidence="1">
    <location>
        <begin position="160"/>
        <end position="180"/>
    </location>
</feature>
<dbReference type="Proteomes" id="UP000199502">
    <property type="component" value="Unassembled WGS sequence"/>
</dbReference>
<protein>
    <submittedName>
        <fullName evidence="2">Membrane protein DedA, SNARE-associated domain</fullName>
    </submittedName>
</protein>
<dbReference type="AlphaFoldDB" id="A0A1G5HZS2"/>
<dbReference type="OrthoDB" id="7775149at2"/>
<evidence type="ECO:0000313" key="2">
    <source>
        <dbReference type="EMBL" id="SCY68558.1"/>
    </source>
</evidence>
<comment type="subcellular location">
    <subcellularLocation>
        <location evidence="1">Cell membrane</location>
        <topology evidence="1">Multi-pass membrane protein</topology>
    </subcellularLocation>
</comment>
<keyword evidence="1" id="KW-0472">Membrane</keyword>
<evidence type="ECO:0000313" key="3">
    <source>
        <dbReference type="Proteomes" id="UP000199502"/>
    </source>
</evidence>
<dbReference type="PANTHER" id="PTHR30353:SF15">
    <property type="entry name" value="INNER MEMBRANE PROTEIN YABI"/>
    <property type="match status" value="1"/>
</dbReference>
<keyword evidence="1" id="KW-1003">Cell membrane</keyword>
<comment type="similarity">
    <text evidence="1">Belongs to the DedA family.</text>
</comment>
<keyword evidence="1" id="KW-1133">Transmembrane helix</keyword>
<dbReference type="RefSeq" id="WP_090744471.1">
    <property type="nucleotide sequence ID" value="NZ_FMVT01000007.1"/>
</dbReference>